<dbReference type="RefSeq" id="WP_185373773.1">
    <property type="nucleotide sequence ID" value="NZ_JAARRM010000002.1"/>
</dbReference>
<dbReference type="EMBL" id="JAARRM010000002">
    <property type="protein sequence ID" value="MBC1521707.1"/>
    <property type="molecule type" value="Genomic_DNA"/>
</dbReference>
<evidence type="ECO:0000259" key="3">
    <source>
        <dbReference type="Pfam" id="PF13439"/>
    </source>
</evidence>
<dbReference type="AlphaFoldDB" id="A0A841ZQA5"/>
<evidence type="ECO:0000313" key="4">
    <source>
        <dbReference type="EMBL" id="MBC1521707.1"/>
    </source>
</evidence>
<organism evidence="4 5">
    <name type="scientific">Listeria aquatica</name>
    <dbReference type="NCBI Taxonomy" id="1494960"/>
    <lineage>
        <taxon>Bacteria</taxon>
        <taxon>Bacillati</taxon>
        <taxon>Bacillota</taxon>
        <taxon>Bacilli</taxon>
        <taxon>Bacillales</taxon>
        <taxon>Listeriaceae</taxon>
        <taxon>Listeria</taxon>
    </lineage>
</organism>
<feature type="domain" description="Glycosyl transferase family 1" evidence="2">
    <location>
        <begin position="164"/>
        <end position="318"/>
    </location>
</feature>
<protein>
    <submittedName>
        <fullName evidence="4">Glycosyltransferase family 4 protein</fullName>
    </submittedName>
</protein>
<gene>
    <name evidence="4" type="ORF">HB912_08610</name>
</gene>
<feature type="domain" description="Glycosyltransferase subfamily 4-like N-terminal" evidence="3">
    <location>
        <begin position="44"/>
        <end position="155"/>
    </location>
</feature>
<dbReference type="CDD" id="cd03801">
    <property type="entry name" value="GT4_PimA-like"/>
    <property type="match status" value="1"/>
</dbReference>
<evidence type="ECO:0000313" key="5">
    <source>
        <dbReference type="Proteomes" id="UP000559885"/>
    </source>
</evidence>
<evidence type="ECO:0000259" key="2">
    <source>
        <dbReference type="Pfam" id="PF00534"/>
    </source>
</evidence>
<dbReference type="InterPro" id="IPR001296">
    <property type="entry name" value="Glyco_trans_1"/>
</dbReference>
<dbReference type="Pfam" id="PF13439">
    <property type="entry name" value="Glyco_transf_4"/>
    <property type="match status" value="1"/>
</dbReference>
<dbReference type="InterPro" id="IPR028098">
    <property type="entry name" value="Glyco_trans_4-like_N"/>
</dbReference>
<dbReference type="Proteomes" id="UP000559885">
    <property type="component" value="Unassembled WGS sequence"/>
</dbReference>
<proteinExistence type="predicted"/>
<dbReference type="Pfam" id="PF00534">
    <property type="entry name" value="Glycos_transf_1"/>
    <property type="match status" value="1"/>
</dbReference>
<dbReference type="PANTHER" id="PTHR12526">
    <property type="entry name" value="GLYCOSYLTRANSFERASE"/>
    <property type="match status" value="1"/>
</dbReference>
<reference evidence="4 5" key="1">
    <citation type="submission" date="2020-03" db="EMBL/GenBank/DDBJ databases">
        <title>Soil Listeria distribution.</title>
        <authorList>
            <person name="Liao J."/>
            <person name="Wiedmann M."/>
        </authorList>
    </citation>
    <scope>NUCLEOTIDE SEQUENCE [LARGE SCALE GENOMIC DNA]</scope>
    <source>
        <strain evidence="4 5">FSL L7-1507</strain>
    </source>
</reference>
<accession>A0A841ZQA5</accession>
<comment type="caution">
    <text evidence="4">The sequence shown here is derived from an EMBL/GenBank/DDBJ whole genome shotgun (WGS) entry which is preliminary data.</text>
</comment>
<name>A0A841ZQA5_9LIST</name>
<dbReference type="GO" id="GO:0016757">
    <property type="term" value="F:glycosyltransferase activity"/>
    <property type="evidence" value="ECO:0007669"/>
    <property type="project" value="InterPro"/>
</dbReference>
<dbReference type="Gene3D" id="3.40.50.2000">
    <property type="entry name" value="Glycogen Phosphorylase B"/>
    <property type="match status" value="2"/>
</dbReference>
<sequence>MNILMVGPKSDSKGGIATVIANFKEYYSGENQVAYLATWTEKHKFSTGIKAMLTLRKIIRKNKIDVVHFHVAQKSSFHRKALLAKLVPRRTKVIFHMHASQFDTFYKLAGKKAKKKIRRELSRLDGLVVLSEEWAAFYEQITDAPIEIIENAVMVEEQPKYNPRATEIITLGRLGKRKGSYDILHVAKQLESEFPNVCFTLFGDGEIEEVEREMEALASQNVRLGGWLLKEDRDEIVAGTVLHLLPSYQEGLPMSILETMSEGIPNLASDVGGIPQVIQDGENGMLIKPGDISSMVEKLRYFLTDEKLREKLSQAAYEKIKTDFSLEKYFEKWDRYYESLLEEESQESLSISNLDERQKEWS</sequence>
<keyword evidence="4" id="KW-0808">Transferase</keyword>
<dbReference type="SUPFAM" id="SSF53756">
    <property type="entry name" value="UDP-Glycosyltransferase/glycogen phosphorylase"/>
    <property type="match status" value="1"/>
</dbReference>
<feature type="region of interest" description="Disordered" evidence="1">
    <location>
        <begin position="342"/>
        <end position="362"/>
    </location>
</feature>
<evidence type="ECO:0000256" key="1">
    <source>
        <dbReference type="SAM" id="MobiDB-lite"/>
    </source>
</evidence>
<dbReference type="PANTHER" id="PTHR12526:SF630">
    <property type="entry name" value="GLYCOSYLTRANSFERASE"/>
    <property type="match status" value="1"/>
</dbReference>